<dbReference type="RefSeq" id="WP_111418999.1">
    <property type="nucleotide sequence ID" value="NZ_NPEX01000055.1"/>
</dbReference>
<evidence type="ECO:0000256" key="6">
    <source>
        <dbReference type="HAMAP-Rule" id="MF_01345"/>
    </source>
</evidence>
<dbReference type="CDD" id="cd00364">
    <property type="entry name" value="Ribosomal_uS17"/>
    <property type="match status" value="1"/>
</dbReference>
<dbReference type="InterPro" id="IPR019979">
    <property type="entry name" value="Ribosomal_uS17_CS"/>
</dbReference>
<dbReference type="GO" id="GO:0003735">
    <property type="term" value="F:structural constituent of ribosome"/>
    <property type="evidence" value="ECO:0007669"/>
    <property type="project" value="UniProtKB-UniRule"/>
</dbReference>
<keyword evidence="4 6" id="KW-0689">Ribosomal protein</keyword>
<dbReference type="HAMAP" id="MF_01345_B">
    <property type="entry name" value="Ribosomal_uS17_B"/>
    <property type="match status" value="1"/>
</dbReference>
<dbReference type="FunFam" id="2.40.50.140:FF:000204">
    <property type="entry name" value="30S ribosomal protein S17"/>
    <property type="match status" value="1"/>
</dbReference>
<dbReference type="InterPro" id="IPR000266">
    <property type="entry name" value="Ribosomal_uS17"/>
</dbReference>
<dbReference type="PANTHER" id="PTHR10744:SF1">
    <property type="entry name" value="SMALL RIBOSOMAL SUBUNIT PROTEIN US17M"/>
    <property type="match status" value="1"/>
</dbReference>
<reference evidence="8 9" key="1">
    <citation type="submission" date="2017-07" db="EMBL/GenBank/DDBJ databases">
        <title>Draft Genome Sequences of Select Purple Nonsulfur Bacteria.</title>
        <authorList>
            <person name="Lasarre B."/>
            <person name="Mckinlay J.B."/>
        </authorList>
    </citation>
    <scope>NUCLEOTIDE SEQUENCE [LARGE SCALE GENOMIC DNA]</scope>
    <source>
        <strain evidence="8 9">DSM 5909</strain>
    </source>
</reference>
<dbReference type="Gene3D" id="2.40.50.140">
    <property type="entry name" value="Nucleic acid-binding proteins"/>
    <property type="match status" value="1"/>
</dbReference>
<evidence type="ECO:0000313" key="8">
    <source>
        <dbReference type="EMBL" id="RAI44179.1"/>
    </source>
</evidence>
<dbReference type="InterPro" id="IPR012340">
    <property type="entry name" value="NA-bd_OB-fold"/>
</dbReference>
<dbReference type="OrthoDB" id="9811714at2"/>
<comment type="caution">
    <text evidence="8">The sequence shown here is derived from an EMBL/GenBank/DDBJ whole genome shotgun (WGS) entry which is preliminary data.</text>
</comment>
<dbReference type="PANTHER" id="PTHR10744">
    <property type="entry name" value="40S RIBOSOMAL PROTEIN S11 FAMILY MEMBER"/>
    <property type="match status" value="1"/>
</dbReference>
<dbReference type="AlphaFoldDB" id="A0A327KZQ8"/>
<evidence type="ECO:0000256" key="4">
    <source>
        <dbReference type="ARBA" id="ARBA00022980"/>
    </source>
</evidence>
<evidence type="ECO:0000256" key="1">
    <source>
        <dbReference type="ARBA" id="ARBA00010254"/>
    </source>
</evidence>
<dbReference type="SUPFAM" id="SSF50249">
    <property type="entry name" value="Nucleic acid-binding proteins"/>
    <property type="match status" value="1"/>
</dbReference>
<dbReference type="GO" id="GO:0006412">
    <property type="term" value="P:translation"/>
    <property type="evidence" value="ECO:0007669"/>
    <property type="project" value="UniProtKB-UniRule"/>
</dbReference>
<dbReference type="InterPro" id="IPR019984">
    <property type="entry name" value="Ribosomal_uS17_bact/chlr"/>
</dbReference>
<evidence type="ECO:0000256" key="5">
    <source>
        <dbReference type="ARBA" id="ARBA00023274"/>
    </source>
</evidence>
<accession>A0A327KZQ8</accession>
<evidence type="ECO:0000256" key="2">
    <source>
        <dbReference type="ARBA" id="ARBA00022730"/>
    </source>
</evidence>
<keyword evidence="9" id="KW-1185">Reference proteome</keyword>
<evidence type="ECO:0000313" key="9">
    <source>
        <dbReference type="Proteomes" id="UP000249130"/>
    </source>
</evidence>
<evidence type="ECO:0000256" key="7">
    <source>
        <dbReference type="RuleBase" id="RU003872"/>
    </source>
</evidence>
<dbReference type="PRINTS" id="PR00973">
    <property type="entry name" value="RIBOSOMALS17"/>
</dbReference>
<sequence length="81" mass="9564">MPKRMLQGVVVGDKQDKTVIVRVERRFTHPVMKKTVRRSKKYHAHDEANLYAVGDTVWIEEHRPISKLKRWSVVQGEKRAK</sequence>
<comment type="subunit">
    <text evidence="6">Part of the 30S ribosomal subunit.</text>
</comment>
<gene>
    <name evidence="6" type="primary">rpsQ</name>
    <name evidence="8" type="ORF">CH341_10530</name>
</gene>
<keyword evidence="2 6" id="KW-0699">rRNA-binding</keyword>
<dbReference type="Pfam" id="PF00366">
    <property type="entry name" value="Ribosomal_S17"/>
    <property type="match status" value="1"/>
</dbReference>
<evidence type="ECO:0000256" key="3">
    <source>
        <dbReference type="ARBA" id="ARBA00022884"/>
    </source>
</evidence>
<dbReference type="PROSITE" id="PS00056">
    <property type="entry name" value="RIBOSOMAL_S17"/>
    <property type="match status" value="1"/>
</dbReference>
<keyword evidence="5 6" id="KW-0687">Ribonucleoprotein</keyword>
<dbReference type="NCBIfam" id="TIGR03635">
    <property type="entry name" value="uS17_bact"/>
    <property type="match status" value="1"/>
</dbReference>
<dbReference type="Proteomes" id="UP000249130">
    <property type="component" value="Unassembled WGS sequence"/>
</dbReference>
<organism evidence="8 9">
    <name type="scientific">Rhodoplanes roseus</name>
    <dbReference type="NCBI Taxonomy" id="29409"/>
    <lineage>
        <taxon>Bacteria</taxon>
        <taxon>Pseudomonadati</taxon>
        <taxon>Pseudomonadota</taxon>
        <taxon>Alphaproteobacteria</taxon>
        <taxon>Hyphomicrobiales</taxon>
        <taxon>Nitrobacteraceae</taxon>
        <taxon>Rhodoplanes</taxon>
    </lineage>
</organism>
<dbReference type="GO" id="GO:0022627">
    <property type="term" value="C:cytosolic small ribosomal subunit"/>
    <property type="evidence" value="ECO:0007669"/>
    <property type="project" value="UniProtKB-UniRule"/>
</dbReference>
<dbReference type="GO" id="GO:0019843">
    <property type="term" value="F:rRNA binding"/>
    <property type="evidence" value="ECO:0007669"/>
    <property type="project" value="UniProtKB-UniRule"/>
</dbReference>
<dbReference type="NCBIfam" id="NF004123">
    <property type="entry name" value="PRK05610.1"/>
    <property type="match status" value="1"/>
</dbReference>
<protein>
    <recommendedName>
        <fullName evidence="6">Small ribosomal subunit protein uS17</fullName>
    </recommendedName>
</protein>
<dbReference type="EMBL" id="NPEX01000055">
    <property type="protein sequence ID" value="RAI44179.1"/>
    <property type="molecule type" value="Genomic_DNA"/>
</dbReference>
<comment type="similarity">
    <text evidence="1 6 7">Belongs to the universal ribosomal protein uS17 family.</text>
</comment>
<name>A0A327KZQ8_9BRAD</name>
<proteinExistence type="inferred from homology"/>
<keyword evidence="3 6" id="KW-0694">RNA-binding</keyword>
<comment type="function">
    <text evidence="6">One of the primary rRNA binding proteins, it binds specifically to the 5'-end of 16S ribosomal RNA.</text>
</comment>